<comment type="similarity">
    <text evidence="3">Belongs to the HAD-like hydrolase superfamily. CbbY/CbbZ/Gph/YieH family.</text>
</comment>
<dbReference type="SFLD" id="SFLDS00003">
    <property type="entry name" value="Haloacid_Dehalogenase"/>
    <property type="match status" value="1"/>
</dbReference>
<dbReference type="Gene3D" id="1.10.150.240">
    <property type="entry name" value="Putative phosphatase, domain 2"/>
    <property type="match status" value="1"/>
</dbReference>
<sequence length="233" mass="25012">MNPVLPPTAVVFDLDGTLLDSRGDIVAALNHALLTTGRNPQPAQVIVRLVGDGPRALCARAAKIPEDAPETDELIRLFLDYYREHPLDFTRWAKGALETIEALSAMENMSLGICTNKHRATTDVVLRALGIEDRFGAVVAGGDTKERKPDAAPLLLAAKQLGSMPAAVVMVGDGIQDILCARNAGTWAVGVESGFSTAEALIQAGPDVTVRDLSMLPGIVQRWREPTTRIKLR</sequence>
<dbReference type="PANTHER" id="PTHR43434:SF1">
    <property type="entry name" value="PHOSPHOGLYCOLATE PHOSPHATASE"/>
    <property type="match status" value="1"/>
</dbReference>
<dbReference type="SUPFAM" id="SSF56784">
    <property type="entry name" value="HAD-like"/>
    <property type="match status" value="1"/>
</dbReference>
<evidence type="ECO:0000256" key="2">
    <source>
        <dbReference type="ARBA" id="ARBA00004818"/>
    </source>
</evidence>
<dbReference type="InterPro" id="IPR036412">
    <property type="entry name" value="HAD-like_sf"/>
</dbReference>
<dbReference type="AlphaFoldDB" id="A0A4U1JIX6"/>
<dbReference type="NCBIfam" id="TIGR01549">
    <property type="entry name" value="HAD-SF-IA-v1"/>
    <property type="match status" value="1"/>
</dbReference>
<dbReference type="InterPro" id="IPR006439">
    <property type="entry name" value="HAD-SF_hydro_IA"/>
</dbReference>
<dbReference type="EMBL" id="SSMQ01000002">
    <property type="protein sequence ID" value="TKD12651.1"/>
    <property type="molecule type" value="Genomic_DNA"/>
</dbReference>
<dbReference type="NCBIfam" id="TIGR01509">
    <property type="entry name" value="HAD-SF-IA-v3"/>
    <property type="match status" value="1"/>
</dbReference>
<comment type="caution">
    <text evidence="5">The sequence shown here is derived from an EMBL/GenBank/DDBJ whole genome shotgun (WGS) entry which is preliminary data.</text>
</comment>
<dbReference type="InterPro" id="IPR041492">
    <property type="entry name" value="HAD_2"/>
</dbReference>
<protein>
    <recommendedName>
        <fullName evidence="4">phosphoglycolate phosphatase</fullName>
        <ecNumber evidence="4">3.1.3.18</ecNumber>
    </recommendedName>
</protein>
<evidence type="ECO:0000313" key="6">
    <source>
        <dbReference type="Proteomes" id="UP000309215"/>
    </source>
</evidence>
<reference evidence="5 6" key="1">
    <citation type="submission" date="2019-04" db="EMBL/GenBank/DDBJ databases">
        <authorList>
            <person name="Li Y."/>
            <person name="Wang J."/>
        </authorList>
    </citation>
    <scope>NUCLEOTIDE SEQUENCE [LARGE SCALE GENOMIC DNA]</scope>
    <source>
        <strain evidence="5 6">DSM 14668</strain>
    </source>
</reference>
<dbReference type="OrthoDB" id="9792518at2"/>
<evidence type="ECO:0000313" key="5">
    <source>
        <dbReference type="EMBL" id="TKD12651.1"/>
    </source>
</evidence>
<dbReference type="InterPro" id="IPR050155">
    <property type="entry name" value="HAD-like_hydrolase_sf"/>
</dbReference>
<evidence type="ECO:0000256" key="1">
    <source>
        <dbReference type="ARBA" id="ARBA00000830"/>
    </source>
</evidence>
<proteinExistence type="inferred from homology"/>
<evidence type="ECO:0000256" key="3">
    <source>
        <dbReference type="ARBA" id="ARBA00006171"/>
    </source>
</evidence>
<dbReference type="GO" id="GO:0006281">
    <property type="term" value="P:DNA repair"/>
    <property type="evidence" value="ECO:0007669"/>
    <property type="project" value="TreeGrafter"/>
</dbReference>
<dbReference type="SFLD" id="SFLDG01129">
    <property type="entry name" value="C1.5:_HAD__Beta-PGM__Phosphata"/>
    <property type="match status" value="1"/>
</dbReference>
<dbReference type="Gene3D" id="3.40.50.1000">
    <property type="entry name" value="HAD superfamily/HAD-like"/>
    <property type="match status" value="1"/>
</dbReference>
<keyword evidence="5" id="KW-0378">Hydrolase</keyword>
<comment type="pathway">
    <text evidence="2">Organic acid metabolism; glycolate biosynthesis; glycolate from 2-phosphoglycolate: step 1/1.</text>
</comment>
<accession>A0A4U1JIX6</accession>
<organism evidence="5 6">
    <name type="scientific">Polyangium fumosum</name>
    <dbReference type="NCBI Taxonomy" id="889272"/>
    <lineage>
        <taxon>Bacteria</taxon>
        <taxon>Pseudomonadati</taxon>
        <taxon>Myxococcota</taxon>
        <taxon>Polyangia</taxon>
        <taxon>Polyangiales</taxon>
        <taxon>Polyangiaceae</taxon>
        <taxon>Polyangium</taxon>
    </lineage>
</organism>
<dbReference type="Pfam" id="PF13419">
    <property type="entry name" value="HAD_2"/>
    <property type="match status" value="1"/>
</dbReference>
<dbReference type="InterPro" id="IPR023198">
    <property type="entry name" value="PGP-like_dom2"/>
</dbReference>
<dbReference type="PANTHER" id="PTHR43434">
    <property type="entry name" value="PHOSPHOGLYCOLATE PHOSPHATASE"/>
    <property type="match status" value="1"/>
</dbReference>
<gene>
    <name evidence="5" type="ORF">E8A74_02545</name>
</gene>
<dbReference type="EC" id="3.1.3.18" evidence="4"/>
<keyword evidence="6" id="KW-1185">Reference proteome</keyword>
<name>A0A4U1JIX6_9BACT</name>
<dbReference type="InterPro" id="IPR023214">
    <property type="entry name" value="HAD_sf"/>
</dbReference>
<dbReference type="GO" id="GO:0008967">
    <property type="term" value="F:phosphoglycolate phosphatase activity"/>
    <property type="evidence" value="ECO:0007669"/>
    <property type="project" value="UniProtKB-EC"/>
</dbReference>
<evidence type="ECO:0000256" key="4">
    <source>
        <dbReference type="ARBA" id="ARBA00013078"/>
    </source>
</evidence>
<comment type="catalytic activity">
    <reaction evidence="1">
        <text>2-phosphoglycolate + H2O = glycolate + phosphate</text>
        <dbReference type="Rhea" id="RHEA:14369"/>
        <dbReference type="ChEBI" id="CHEBI:15377"/>
        <dbReference type="ChEBI" id="CHEBI:29805"/>
        <dbReference type="ChEBI" id="CHEBI:43474"/>
        <dbReference type="ChEBI" id="CHEBI:58033"/>
        <dbReference type="EC" id="3.1.3.18"/>
    </reaction>
</comment>
<dbReference type="GO" id="GO:0005829">
    <property type="term" value="C:cytosol"/>
    <property type="evidence" value="ECO:0007669"/>
    <property type="project" value="TreeGrafter"/>
</dbReference>
<dbReference type="Proteomes" id="UP000309215">
    <property type="component" value="Unassembled WGS sequence"/>
</dbReference>